<dbReference type="AlphaFoldDB" id="A0A1F6D3U6"/>
<dbReference type="InterPro" id="IPR046336">
    <property type="entry name" value="Lon_prtase_N_sf"/>
</dbReference>
<evidence type="ECO:0000313" key="3">
    <source>
        <dbReference type="Proteomes" id="UP000178606"/>
    </source>
</evidence>
<evidence type="ECO:0000259" key="1">
    <source>
        <dbReference type="PROSITE" id="PS51787"/>
    </source>
</evidence>
<dbReference type="Gene3D" id="1.20.58.1480">
    <property type="match status" value="1"/>
</dbReference>
<accession>A0A1F6D3U6</accession>
<feature type="domain" description="Lon N-terminal" evidence="1">
    <location>
        <begin position="18"/>
        <end position="203"/>
    </location>
</feature>
<dbReference type="InterPro" id="IPR015947">
    <property type="entry name" value="PUA-like_sf"/>
</dbReference>
<dbReference type="Pfam" id="PF02190">
    <property type="entry name" value="LON_substr_bdg"/>
    <property type="match status" value="1"/>
</dbReference>
<reference evidence="2 3" key="1">
    <citation type="journal article" date="2016" name="Nat. Commun.">
        <title>Thousands of microbial genomes shed light on interconnected biogeochemical processes in an aquifer system.</title>
        <authorList>
            <person name="Anantharaman K."/>
            <person name="Brown C.T."/>
            <person name="Hug L.A."/>
            <person name="Sharon I."/>
            <person name="Castelle C.J."/>
            <person name="Probst A.J."/>
            <person name="Thomas B.C."/>
            <person name="Singh A."/>
            <person name="Wilkins M.J."/>
            <person name="Karaoz U."/>
            <person name="Brodie E.L."/>
            <person name="Williams K.H."/>
            <person name="Hubbard S.S."/>
            <person name="Banfield J.F."/>
        </authorList>
    </citation>
    <scope>NUCLEOTIDE SEQUENCE [LARGE SCALE GENOMIC DNA]</scope>
    <source>
        <strain evidence="3">RIFCSPLOWO2_12_FULL_64_10</strain>
    </source>
</reference>
<evidence type="ECO:0000313" key="2">
    <source>
        <dbReference type="EMBL" id="OGG56045.1"/>
    </source>
</evidence>
<dbReference type="Proteomes" id="UP000178606">
    <property type="component" value="Unassembled WGS sequence"/>
</dbReference>
<sequence length="217" mass="23816">MLGCRGYHSIVVDFSGVLPLFPLPNGVLFPGQLMPLHIFEPRYRQMVADARAGEPYIGMVLWRPDRTPDIPSIACMGVIAHHVPMADGRSNILLRGLSRVRIDEELDGKPYRRARVTLVSSEEPPAAFSKDIVDDLVSILGPIIERARAPLDLEAEAKKGAGALADFIAGISDLDAEMRQSLLEEPNGLQRARRLLEALHASAAGPARVRRPPEMMN</sequence>
<dbReference type="SMART" id="SM00464">
    <property type="entry name" value="LON"/>
    <property type="match status" value="1"/>
</dbReference>
<proteinExistence type="predicted"/>
<gene>
    <name evidence="2" type="ORF">A3F84_15850</name>
</gene>
<dbReference type="Gene3D" id="2.30.130.40">
    <property type="entry name" value="LON domain-like"/>
    <property type="match status" value="1"/>
</dbReference>
<dbReference type="PANTHER" id="PTHR46732:SF8">
    <property type="entry name" value="ATP-DEPENDENT PROTEASE LA (LON) DOMAIN PROTEIN"/>
    <property type="match status" value="1"/>
</dbReference>
<protein>
    <recommendedName>
        <fullName evidence="1">Lon N-terminal domain-containing protein</fullName>
    </recommendedName>
</protein>
<dbReference type="PANTHER" id="PTHR46732">
    <property type="entry name" value="ATP-DEPENDENT PROTEASE LA (LON) DOMAIN PROTEIN"/>
    <property type="match status" value="1"/>
</dbReference>
<dbReference type="EMBL" id="MFKF01000051">
    <property type="protein sequence ID" value="OGG56045.1"/>
    <property type="molecule type" value="Genomic_DNA"/>
</dbReference>
<comment type="caution">
    <text evidence="2">The sequence shown here is derived from an EMBL/GenBank/DDBJ whole genome shotgun (WGS) entry which is preliminary data.</text>
</comment>
<organism evidence="2 3">
    <name type="scientific">Handelsmanbacteria sp. (strain RIFCSPLOWO2_12_FULL_64_10)</name>
    <dbReference type="NCBI Taxonomy" id="1817868"/>
    <lineage>
        <taxon>Bacteria</taxon>
        <taxon>Candidatus Handelsmaniibacteriota</taxon>
    </lineage>
</organism>
<dbReference type="PROSITE" id="PS51787">
    <property type="entry name" value="LON_N"/>
    <property type="match status" value="1"/>
</dbReference>
<dbReference type="SUPFAM" id="SSF88697">
    <property type="entry name" value="PUA domain-like"/>
    <property type="match status" value="1"/>
</dbReference>
<dbReference type="InterPro" id="IPR003111">
    <property type="entry name" value="Lon_prtase_N"/>
</dbReference>
<name>A0A1F6D3U6_HANXR</name>